<dbReference type="EMBL" id="LBSK01000041">
    <property type="protein sequence ID" value="KKQ15597.1"/>
    <property type="molecule type" value="Genomic_DNA"/>
</dbReference>
<accession>A0A0G0FCD0</accession>
<sequence length="123" mass="14078">MIKFLTTTIGVLIGTVGFLYYLIQNTSFLPLDINGNYIVTNIVVLFFLLFITVLCLSILITFAIRLIFFKHVDMQVNIKIAVRYGLFISIGILVAYLLHFFHILNFIWGFAILIVVILSLFVI</sequence>
<evidence type="ECO:0000313" key="2">
    <source>
        <dbReference type="EMBL" id="KKQ15597.1"/>
    </source>
</evidence>
<comment type="caution">
    <text evidence="2">The sequence shown here is derived from an EMBL/GenBank/DDBJ whole genome shotgun (WGS) entry which is preliminary data.</text>
</comment>
<name>A0A0G0FCD0_9BACT</name>
<feature type="transmembrane region" description="Helical" evidence="1">
    <location>
        <begin position="43"/>
        <end position="68"/>
    </location>
</feature>
<keyword evidence="1" id="KW-1133">Transmembrane helix</keyword>
<proteinExistence type="predicted"/>
<protein>
    <submittedName>
        <fullName evidence="2">Uncharacterized protein</fullName>
    </submittedName>
</protein>
<organism evidence="2 3">
    <name type="scientific">candidate division WS6 bacterium GW2011_GWF1_36_8</name>
    <dbReference type="NCBI Taxonomy" id="1619098"/>
    <lineage>
        <taxon>Bacteria</taxon>
        <taxon>Candidatus Dojkabacteria</taxon>
    </lineage>
</organism>
<feature type="transmembrane region" description="Helical" evidence="1">
    <location>
        <begin position="103"/>
        <end position="122"/>
    </location>
</feature>
<feature type="transmembrane region" description="Helical" evidence="1">
    <location>
        <begin position="5"/>
        <end position="23"/>
    </location>
</feature>
<evidence type="ECO:0000313" key="3">
    <source>
        <dbReference type="Proteomes" id="UP000033886"/>
    </source>
</evidence>
<keyword evidence="1" id="KW-0472">Membrane</keyword>
<keyword evidence="1" id="KW-0812">Transmembrane</keyword>
<evidence type="ECO:0000256" key="1">
    <source>
        <dbReference type="SAM" id="Phobius"/>
    </source>
</evidence>
<feature type="transmembrane region" description="Helical" evidence="1">
    <location>
        <begin position="80"/>
        <end position="97"/>
    </location>
</feature>
<dbReference type="AlphaFoldDB" id="A0A0G0FCD0"/>
<gene>
    <name evidence="2" type="ORF">US29_C0041G0002</name>
</gene>
<dbReference type="Proteomes" id="UP000033886">
    <property type="component" value="Unassembled WGS sequence"/>
</dbReference>
<reference evidence="2 3" key="1">
    <citation type="journal article" date="2015" name="Nature">
        <title>rRNA introns, odd ribosomes, and small enigmatic genomes across a large radiation of phyla.</title>
        <authorList>
            <person name="Brown C.T."/>
            <person name="Hug L.A."/>
            <person name="Thomas B.C."/>
            <person name="Sharon I."/>
            <person name="Castelle C.J."/>
            <person name="Singh A."/>
            <person name="Wilkins M.J."/>
            <person name="Williams K.H."/>
            <person name="Banfield J.F."/>
        </authorList>
    </citation>
    <scope>NUCLEOTIDE SEQUENCE [LARGE SCALE GENOMIC DNA]</scope>
</reference>